<gene>
    <name evidence="2" type="ORF">HCR_03850</name>
</gene>
<evidence type="ECO:0000256" key="1">
    <source>
        <dbReference type="SAM" id="Coils"/>
    </source>
</evidence>
<dbReference type="EMBL" id="AP027370">
    <property type="protein sequence ID" value="BDY12073.1"/>
    <property type="molecule type" value="Genomic_DNA"/>
</dbReference>
<reference evidence="2 3" key="1">
    <citation type="submission" date="2023-03" db="EMBL/GenBank/DDBJ databases">
        <title>Description of Hydrogenimonas sp. ISO32.</title>
        <authorList>
            <person name="Mino S."/>
            <person name="Fukazawa S."/>
            <person name="Sawabe T."/>
        </authorList>
    </citation>
    <scope>NUCLEOTIDE SEQUENCE [LARGE SCALE GENOMIC DNA]</scope>
    <source>
        <strain evidence="2 3">ISO32</strain>
    </source>
</reference>
<protein>
    <submittedName>
        <fullName evidence="2">Uncharacterized protein</fullName>
    </submittedName>
</protein>
<keyword evidence="3" id="KW-1185">Reference proteome</keyword>
<evidence type="ECO:0000313" key="3">
    <source>
        <dbReference type="Proteomes" id="UP001321445"/>
    </source>
</evidence>
<accession>A0ABM8FIG1</accession>
<organism evidence="2 3">
    <name type="scientific">Hydrogenimonas cancrithermarum</name>
    <dbReference type="NCBI Taxonomy" id="2993563"/>
    <lineage>
        <taxon>Bacteria</taxon>
        <taxon>Pseudomonadati</taxon>
        <taxon>Campylobacterota</taxon>
        <taxon>Epsilonproteobacteria</taxon>
        <taxon>Campylobacterales</taxon>
        <taxon>Hydrogenimonadaceae</taxon>
        <taxon>Hydrogenimonas</taxon>
    </lineage>
</organism>
<keyword evidence="1" id="KW-0175">Coiled coil</keyword>
<name>A0ABM8FIG1_9BACT</name>
<feature type="coiled-coil region" evidence="1">
    <location>
        <begin position="6"/>
        <end position="63"/>
    </location>
</feature>
<evidence type="ECO:0000313" key="2">
    <source>
        <dbReference type="EMBL" id="BDY12073.1"/>
    </source>
</evidence>
<dbReference type="Proteomes" id="UP001321445">
    <property type="component" value="Chromosome"/>
</dbReference>
<proteinExistence type="predicted"/>
<dbReference type="RefSeq" id="WP_286337281.1">
    <property type="nucleotide sequence ID" value="NZ_AP027370.1"/>
</dbReference>
<sequence length="67" mass="8002">MDKPTLEELETMIEKLKVKYRKKKEELEWCDNDYDAGFVQEEMEKIKLKIKTCRAEIDAMEAENKSS</sequence>